<dbReference type="InterPro" id="IPR001647">
    <property type="entry name" value="HTH_TetR"/>
</dbReference>
<dbReference type="InterPro" id="IPR050109">
    <property type="entry name" value="HTH-type_TetR-like_transc_reg"/>
</dbReference>
<feature type="DNA-binding region" description="H-T-H motif" evidence="4">
    <location>
        <begin position="51"/>
        <end position="70"/>
    </location>
</feature>
<accession>A0A7Z0IMC2</accession>
<dbReference type="PROSITE" id="PS50977">
    <property type="entry name" value="HTH_TETR_2"/>
    <property type="match status" value="1"/>
</dbReference>
<evidence type="ECO:0000259" key="6">
    <source>
        <dbReference type="PROSITE" id="PS50977"/>
    </source>
</evidence>
<dbReference type="SUPFAM" id="SSF48498">
    <property type="entry name" value="Tetracyclin repressor-like, C-terminal domain"/>
    <property type="match status" value="1"/>
</dbReference>
<dbReference type="Gene3D" id="1.10.10.60">
    <property type="entry name" value="Homeodomain-like"/>
    <property type="match status" value="1"/>
</dbReference>
<comment type="caution">
    <text evidence="7">The sequence shown here is derived from an EMBL/GenBank/DDBJ whole genome shotgun (WGS) entry which is preliminary data.</text>
</comment>
<evidence type="ECO:0000256" key="1">
    <source>
        <dbReference type="ARBA" id="ARBA00023015"/>
    </source>
</evidence>
<reference evidence="7 8" key="1">
    <citation type="submission" date="2020-07" db="EMBL/GenBank/DDBJ databases">
        <title>Sequencing the genomes of 1000 actinobacteria strains.</title>
        <authorList>
            <person name="Klenk H.-P."/>
        </authorList>
    </citation>
    <scope>NUCLEOTIDE SEQUENCE [LARGE SCALE GENOMIC DNA]</scope>
    <source>
        <strain evidence="7 8">DSM 103164</strain>
    </source>
</reference>
<feature type="domain" description="HTH tetR-type" evidence="6">
    <location>
        <begin position="28"/>
        <end position="88"/>
    </location>
</feature>
<keyword evidence="2 4" id="KW-0238">DNA-binding</keyword>
<evidence type="ECO:0000313" key="8">
    <source>
        <dbReference type="Proteomes" id="UP000527616"/>
    </source>
</evidence>
<feature type="region of interest" description="Disordered" evidence="5">
    <location>
        <begin position="1"/>
        <end position="23"/>
    </location>
</feature>
<sequence length="235" mass="27006">MSEESGIGQDPAGRHAAARLEQLTPKARRTRERLLRAARTVFERDGFLNARVMDVAEEARVAHGTFYTYFDSKTDIFRVLCLDLMPGIYEHGPAERSLTRVQRIERGNLRFYRVYKEHRRLIGLLEQVTTFDDEVHALRIHLRHTAERRVLGMIKRQQACGALKPTLDPEVVASALIAMTTHSFYTWHVTEDRDYDLTEANRTLTYLWASALGVRADPADEEFYQSLGRAEPGED</sequence>
<organism evidence="7 8">
    <name type="scientific">Naumannella cuiyingiana</name>
    <dbReference type="NCBI Taxonomy" id="1347891"/>
    <lineage>
        <taxon>Bacteria</taxon>
        <taxon>Bacillati</taxon>
        <taxon>Actinomycetota</taxon>
        <taxon>Actinomycetes</taxon>
        <taxon>Propionibacteriales</taxon>
        <taxon>Propionibacteriaceae</taxon>
        <taxon>Naumannella</taxon>
    </lineage>
</organism>
<dbReference type="EMBL" id="JACBZS010000001">
    <property type="protein sequence ID" value="NYI72468.1"/>
    <property type="molecule type" value="Genomic_DNA"/>
</dbReference>
<dbReference type="SUPFAM" id="SSF46689">
    <property type="entry name" value="Homeodomain-like"/>
    <property type="match status" value="1"/>
</dbReference>
<dbReference type="InterPro" id="IPR009057">
    <property type="entry name" value="Homeodomain-like_sf"/>
</dbReference>
<dbReference type="Gene3D" id="1.10.357.10">
    <property type="entry name" value="Tetracycline Repressor, domain 2"/>
    <property type="match status" value="1"/>
</dbReference>
<name>A0A7Z0IMC2_9ACTN</name>
<dbReference type="InterPro" id="IPR036271">
    <property type="entry name" value="Tet_transcr_reg_TetR-rel_C_sf"/>
</dbReference>
<dbReference type="Proteomes" id="UP000527616">
    <property type="component" value="Unassembled WGS sequence"/>
</dbReference>
<dbReference type="PANTHER" id="PTHR30055:SF234">
    <property type="entry name" value="HTH-TYPE TRANSCRIPTIONAL REGULATOR BETI"/>
    <property type="match status" value="1"/>
</dbReference>
<dbReference type="GO" id="GO:0000976">
    <property type="term" value="F:transcription cis-regulatory region binding"/>
    <property type="evidence" value="ECO:0007669"/>
    <property type="project" value="TreeGrafter"/>
</dbReference>
<protein>
    <submittedName>
        <fullName evidence="7">AcrR family transcriptional regulator</fullName>
    </submittedName>
</protein>
<proteinExistence type="predicted"/>
<dbReference type="Pfam" id="PF00440">
    <property type="entry name" value="TetR_N"/>
    <property type="match status" value="1"/>
</dbReference>
<gene>
    <name evidence="7" type="ORF">GGQ54_003028</name>
</gene>
<evidence type="ECO:0000256" key="2">
    <source>
        <dbReference type="ARBA" id="ARBA00023125"/>
    </source>
</evidence>
<dbReference type="PRINTS" id="PR00455">
    <property type="entry name" value="HTHTETR"/>
</dbReference>
<dbReference type="PANTHER" id="PTHR30055">
    <property type="entry name" value="HTH-TYPE TRANSCRIPTIONAL REGULATOR RUTR"/>
    <property type="match status" value="1"/>
</dbReference>
<dbReference type="GO" id="GO:0003700">
    <property type="term" value="F:DNA-binding transcription factor activity"/>
    <property type="evidence" value="ECO:0007669"/>
    <property type="project" value="TreeGrafter"/>
</dbReference>
<keyword evidence="3" id="KW-0804">Transcription</keyword>
<evidence type="ECO:0000256" key="5">
    <source>
        <dbReference type="SAM" id="MobiDB-lite"/>
    </source>
</evidence>
<dbReference type="AlphaFoldDB" id="A0A7Z0IMC2"/>
<evidence type="ECO:0000256" key="4">
    <source>
        <dbReference type="PROSITE-ProRule" id="PRU00335"/>
    </source>
</evidence>
<keyword evidence="8" id="KW-1185">Reference proteome</keyword>
<evidence type="ECO:0000256" key="3">
    <source>
        <dbReference type="ARBA" id="ARBA00023163"/>
    </source>
</evidence>
<dbReference type="RefSeq" id="WP_179446134.1">
    <property type="nucleotide sequence ID" value="NZ_JACBZS010000001.1"/>
</dbReference>
<keyword evidence="1" id="KW-0805">Transcription regulation</keyword>
<evidence type="ECO:0000313" key="7">
    <source>
        <dbReference type="EMBL" id="NYI72468.1"/>
    </source>
</evidence>